<feature type="region of interest" description="Disordered" evidence="1">
    <location>
        <begin position="634"/>
        <end position="655"/>
    </location>
</feature>
<feature type="compositionally biased region" description="Basic and acidic residues" evidence="1">
    <location>
        <begin position="555"/>
        <end position="569"/>
    </location>
</feature>
<feature type="compositionally biased region" description="Basic and acidic residues" evidence="1">
    <location>
        <begin position="434"/>
        <end position="464"/>
    </location>
</feature>
<dbReference type="Proteomes" id="UP001337655">
    <property type="component" value="Unassembled WGS sequence"/>
</dbReference>
<sequence>MPSKEDKEDLAAINSAIDRMRAVHPAEPYFLTIPQDVEPRYHHSYAFQQRQWLDHTPFEQTENEHMQYLTWQFHDPGRSMFMQRTSRAPDPQEKPAAKDRPGMGATTPSGAPKKKISLDAYKKKQAGATPNGTPAKASEQLVRKPASKAPIKGPVERIKADEDMLAEMQQDAEKEAAKTEVKTDLKRKRDRSDSLAAEDTAQKKQKSDELSKKESAPAAKQHTAEKHEPPPAHALDGAAPQKAEGKKAAPTEPPKPTTPPATKQKAETPLPPKLSPPRVEVEPAKLPPKLSPISTSAMPPRVSPTLPDNIAETLRAKEQFRSASRSSDVSTTGRNLTPPRQEVKKGLLKKSPKNGFRANSSSPAVRSDVEDRGRTAASVPPKVKKPESSGESSEDIAVAKNKTSALEKSRSLIVKLRFKKSIRDNVRRILKMRPNPEKRPIAREPAEAASRPKDTDARARDEKPQQQPSTKGVAQKIVKKPNGEVKKEVNAKPIVMEHKRPRPDDSESDERAAKREKGPVESPAPKKDRQPSTPDKHEVSSPAAAQKATATPGNMRKELLSTSMKREMSSESNIHTPSGMSQSSPPDTTLSSSQSVNGANRPPTSSQPSKRTPKQAAWEAEQNRLIDLGRELKHAASGHAQSSSGPKSKSGSPTAEQKLAAVKAVESFLAFLLAFTCADEAALSSDPKMPPKINNWLSMVSFYTFVKKHCDPELFPALRGVVCLLGVAFNARVMELATQQQNDKIALLDTNGMILRAWNEAESKLNIDALQATFPKTWAGRTKGAPAENEKLDPTRGFAGAYSLPIGLGTSPVRAARAGHAMLKEWIGQQTGLGYELKLKL</sequence>
<organism evidence="2 3">
    <name type="scientific">Saxophila tyrrhenica</name>
    <dbReference type="NCBI Taxonomy" id="1690608"/>
    <lineage>
        <taxon>Eukaryota</taxon>
        <taxon>Fungi</taxon>
        <taxon>Dikarya</taxon>
        <taxon>Ascomycota</taxon>
        <taxon>Pezizomycotina</taxon>
        <taxon>Dothideomycetes</taxon>
        <taxon>Dothideomycetidae</taxon>
        <taxon>Mycosphaerellales</taxon>
        <taxon>Extremaceae</taxon>
        <taxon>Saxophila</taxon>
    </lineage>
</organism>
<evidence type="ECO:0000313" key="3">
    <source>
        <dbReference type="Proteomes" id="UP001337655"/>
    </source>
</evidence>
<gene>
    <name evidence="2" type="ORF">LTR77_002781</name>
</gene>
<comment type="caution">
    <text evidence="2">The sequence shown here is derived from an EMBL/GenBank/DDBJ whole genome shotgun (WGS) entry which is preliminary data.</text>
</comment>
<protein>
    <recommendedName>
        <fullName evidence="4">Neurofilament heavy polypeptide</fullName>
    </recommendedName>
</protein>
<feature type="compositionally biased region" description="Basic and acidic residues" evidence="1">
    <location>
        <begin position="171"/>
        <end position="184"/>
    </location>
</feature>
<feature type="compositionally biased region" description="Polar residues" evidence="1">
    <location>
        <begin position="570"/>
        <end position="610"/>
    </location>
</feature>
<feature type="compositionally biased region" description="Low complexity" evidence="1">
    <location>
        <begin position="635"/>
        <end position="653"/>
    </location>
</feature>
<dbReference type="GeneID" id="89924128"/>
<evidence type="ECO:0000256" key="1">
    <source>
        <dbReference type="SAM" id="MobiDB-lite"/>
    </source>
</evidence>
<dbReference type="AlphaFoldDB" id="A0AAV9PG58"/>
<keyword evidence="3" id="KW-1185">Reference proteome</keyword>
<proteinExistence type="predicted"/>
<feature type="compositionally biased region" description="Polar residues" evidence="1">
    <location>
        <begin position="321"/>
        <end position="335"/>
    </location>
</feature>
<feature type="compositionally biased region" description="Basic and acidic residues" evidence="1">
    <location>
        <begin position="481"/>
        <end position="539"/>
    </location>
</feature>
<feature type="region of interest" description="Disordered" evidence="1">
    <location>
        <begin position="81"/>
        <end position="411"/>
    </location>
</feature>
<feature type="compositionally biased region" description="Basic and acidic residues" evidence="1">
    <location>
        <begin position="90"/>
        <end position="101"/>
    </location>
</feature>
<reference evidence="2 3" key="1">
    <citation type="submission" date="2023-08" db="EMBL/GenBank/DDBJ databases">
        <title>Black Yeasts Isolated from many extreme environments.</title>
        <authorList>
            <person name="Coleine C."/>
            <person name="Stajich J.E."/>
            <person name="Selbmann L."/>
        </authorList>
    </citation>
    <scope>NUCLEOTIDE SEQUENCE [LARGE SCALE GENOMIC DNA]</scope>
    <source>
        <strain evidence="2 3">CCFEE 5935</strain>
    </source>
</reference>
<dbReference type="EMBL" id="JAVRRT010000004">
    <property type="protein sequence ID" value="KAK5172661.1"/>
    <property type="molecule type" value="Genomic_DNA"/>
</dbReference>
<evidence type="ECO:0000313" key="2">
    <source>
        <dbReference type="EMBL" id="KAK5172661.1"/>
    </source>
</evidence>
<name>A0AAV9PG58_9PEZI</name>
<feature type="compositionally biased region" description="Basic and acidic residues" evidence="1">
    <location>
        <begin position="200"/>
        <end position="215"/>
    </location>
</feature>
<evidence type="ECO:0008006" key="4">
    <source>
        <dbReference type="Google" id="ProtNLM"/>
    </source>
</evidence>
<accession>A0AAV9PG58</accession>
<feature type="region of interest" description="Disordered" evidence="1">
    <location>
        <begin position="423"/>
        <end position="619"/>
    </location>
</feature>
<dbReference type="RefSeq" id="XP_064661379.1">
    <property type="nucleotide sequence ID" value="XM_064800040.1"/>
</dbReference>